<reference evidence="2" key="1">
    <citation type="journal article" date="2021" name="Proc. Natl. Acad. Sci. U.S.A.">
        <title>A Catalog of Tens of Thousands of Viruses from Human Metagenomes Reveals Hidden Associations with Chronic Diseases.</title>
        <authorList>
            <person name="Tisza M.J."/>
            <person name="Buck C.B."/>
        </authorList>
    </citation>
    <scope>NUCLEOTIDE SEQUENCE</scope>
    <source>
        <strain evidence="2">CtXwe21</strain>
    </source>
</reference>
<organism evidence="2">
    <name type="scientific">Myoviridae sp. ctXwe21</name>
    <dbReference type="NCBI Taxonomy" id="2825123"/>
    <lineage>
        <taxon>Viruses</taxon>
        <taxon>Duplodnaviria</taxon>
        <taxon>Heunggongvirae</taxon>
        <taxon>Uroviricota</taxon>
        <taxon>Caudoviricetes</taxon>
    </lineage>
</organism>
<evidence type="ECO:0000256" key="1">
    <source>
        <dbReference type="SAM" id="Phobius"/>
    </source>
</evidence>
<dbReference type="EMBL" id="BK015537">
    <property type="protein sequence ID" value="DAE11833.1"/>
    <property type="molecule type" value="Genomic_DNA"/>
</dbReference>
<evidence type="ECO:0000313" key="2">
    <source>
        <dbReference type="EMBL" id="DAE11833.1"/>
    </source>
</evidence>
<feature type="transmembrane region" description="Helical" evidence="1">
    <location>
        <begin position="22"/>
        <end position="39"/>
    </location>
</feature>
<protein>
    <submittedName>
        <fullName evidence="2">Uncharacterized protein</fullName>
    </submittedName>
</protein>
<keyword evidence="1" id="KW-1133">Transmembrane helix</keyword>
<proteinExistence type="predicted"/>
<keyword evidence="1" id="KW-0812">Transmembrane</keyword>
<keyword evidence="1" id="KW-0472">Membrane</keyword>
<sequence>MPIYTSYNIDKIYYPRRSVKEYYIFILSMCFIINIDCFYNI</sequence>
<name>A0A8S5PYZ3_9CAUD</name>
<accession>A0A8S5PYZ3</accession>